<evidence type="ECO:0000313" key="3">
    <source>
        <dbReference type="Proteomes" id="UP001497516"/>
    </source>
</evidence>
<evidence type="ECO:0000256" key="1">
    <source>
        <dbReference type="SAM" id="MobiDB-lite"/>
    </source>
</evidence>
<feature type="region of interest" description="Disordered" evidence="1">
    <location>
        <begin position="26"/>
        <end position="87"/>
    </location>
</feature>
<protein>
    <submittedName>
        <fullName evidence="2">Uncharacterized protein</fullName>
    </submittedName>
</protein>
<proteinExistence type="predicted"/>
<dbReference type="EMBL" id="OZ034819">
    <property type="protein sequence ID" value="CAL1395636.1"/>
    <property type="molecule type" value="Genomic_DNA"/>
</dbReference>
<gene>
    <name evidence="2" type="ORF">LTRI10_LOCUS36056</name>
</gene>
<reference evidence="2 3" key="1">
    <citation type="submission" date="2024-04" db="EMBL/GenBank/DDBJ databases">
        <authorList>
            <person name="Fracassetti M."/>
        </authorList>
    </citation>
    <scope>NUCLEOTIDE SEQUENCE [LARGE SCALE GENOMIC DNA]</scope>
</reference>
<name>A0AAV2FBG2_9ROSI</name>
<accession>A0AAV2FBG2</accession>
<evidence type="ECO:0000313" key="2">
    <source>
        <dbReference type="EMBL" id="CAL1395636.1"/>
    </source>
</evidence>
<dbReference type="Proteomes" id="UP001497516">
    <property type="component" value="Chromosome 6"/>
</dbReference>
<organism evidence="2 3">
    <name type="scientific">Linum trigynum</name>
    <dbReference type="NCBI Taxonomy" id="586398"/>
    <lineage>
        <taxon>Eukaryota</taxon>
        <taxon>Viridiplantae</taxon>
        <taxon>Streptophyta</taxon>
        <taxon>Embryophyta</taxon>
        <taxon>Tracheophyta</taxon>
        <taxon>Spermatophyta</taxon>
        <taxon>Magnoliopsida</taxon>
        <taxon>eudicotyledons</taxon>
        <taxon>Gunneridae</taxon>
        <taxon>Pentapetalae</taxon>
        <taxon>rosids</taxon>
        <taxon>fabids</taxon>
        <taxon>Malpighiales</taxon>
        <taxon>Linaceae</taxon>
        <taxon>Linum</taxon>
    </lineage>
</organism>
<keyword evidence="3" id="KW-1185">Reference proteome</keyword>
<feature type="compositionally biased region" description="Basic and acidic residues" evidence="1">
    <location>
        <begin position="38"/>
        <end position="57"/>
    </location>
</feature>
<sequence>MTRSQSGGLLPLDRELERTCRQSKKALQVRLATEEEQVDGRISSDSEQEDKMGDKHNKMNNLNLGQPHLGMPLQVHPLNQAPPNNGN</sequence>
<dbReference type="AlphaFoldDB" id="A0AAV2FBG2"/>